<keyword evidence="7" id="KW-1133">Transmembrane helix</keyword>
<evidence type="ECO:0000313" key="9">
    <source>
        <dbReference type="Proteomes" id="UP000314982"/>
    </source>
</evidence>
<dbReference type="PANTHER" id="PTHR10844:SF29">
    <property type="entry name" value="CAVEOLIN"/>
    <property type="match status" value="1"/>
</dbReference>
<feature type="transmembrane region" description="Helical" evidence="7">
    <location>
        <begin position="113"/>
        <end position="136"/>
    </location>
</feature>
<dbReference type="AlphaFoldDB" id="A0A4W5LDI1"/>
<keyword evidence="7" id="KW-0812">Transmembrane</keyword>
<comment type="similarity">
    <text evidence="2 6">Belongs to the caveolin family.</text>
</comment>
<dbReference type="GO" id="GO:0000139">
    <property type="term" value="C:Golgi membrane"/>
    <property type="evidence" value="ECO:0007669"/>
    <property type="project" value="UniProtKB-SubCell"/>
</dbReference>
<dbReference type="Ensembl" id="ENSHHUT00000024700.1">
    <property type="protein sequence ID" value="ENSHHUP00000023804.1"/>
    <property type="gene ID" value="ENSHHUG00000014921.1"/>
</dbReference>
<evidence type="ECO:0000256" key="7">
    <source>
        <dbReference type="SAM" id="Phobius"/>
    </source>
</evidence>
<evidence type="ECO:0000256" key="2">
    <source>
        <dbReference type="ARBA" id="ARBA00010988"/>
    </source>
</evidence>
<keyword evidence="5 6" id="KW-0472">Membrane</keyword>
<reference evidence="8" key="3">
    <citation type="submission" date="2025-09" db="UniProtKB">
        <authorList>
            <consortium name="Ensembl"/>
        </authorList>
    </citation>
    <scope>IDENTIFICATION</scope>
</reference>
<dbReference type="GO" id="GO:0070836">
    <property type="term" value="P:caveola assembly"/>
    <property type="evidence" value="ECO:0007669"/>
    <property type="project" value="InterPro"/>
</dbReference>
<evidence type="ECO:0000256" key="3">
    <source>
        <dbReference type="ARBA" id="ARBA00022475"/>
    </source>
</evidence>
<dbReference type="GO" id="GO:0042383">
    <property type="term" value="C:sarcolemma"/>
    <property type="evidence" value="ECO:0007669"/>
    <property type="project" value="TreeGrafter"/>
</dbReference>
<dbReference type="GO" id="GO:0005925">
    <property type="term" value="C:focal adhesion"/>
    <property type="evidence" value="ECO:0007669"/>
    <property type="project" value="TreeGrafter"/>
</dbReference>
<evidence type="ECO:0000256" key="6">
    <source>
        <dbReference type="RuleBase" id="RU000680"/>
    </source>
</evidence>
<dbReference type="Proteomes" id="UP000314982">
    <property type="component" value="Unassembled WGS sequence"/>
</dbReference>
<comment type="subcellular location">
    <subcellularLocation>
        <location evidence="1 6">Cell membrane</location>
        <topology evidence="1 6">Peripheral membrane protein</topology>
    </subcellularLocation>
    <subcellularLocation>
        <location evidence="6">Golgi apparatus membrane</location>
        <topology evidence="6">Peripheral membrane protein</topology>
    </subcellularLocation>
    <subcellularLocation>
        <location evidence="6">Membrane</location>
        <location evidence="6">Caveola</location>
        <topology evidence="6">Peripheral membrane protein</topology>
    </subcellularLocation>
</comment>
<keyword evidence="4 6" id="KW-0333">Golgi apparatus</keyword>
<dbReference type="PANTHER" id="PTHR10844">
    <property type="entry name" value="CAVEOLIN"/>
    <property type="match status" value="1"/>
</dbReference>
<reference evidence="9" key="1">
    <citation type="submission" date="2018-06" db="EMBL/GenBank/DDBJ databases">
        <title>Genome assembly of Danube salmon.</title>
        <authorList>
            <person name="Macqueen D.J."/>
            <person name="Gundappa M.K."/>
        </authorList>
    </citation>
    <scope>NUCLEOTIDE SEQUENCE [LARGE SCALE GENOMIC DNA]</scope>
</reference>
<keyword evidence="3 6" id="KW-1003">Cell membrane</keyword>
<keyword evidence="9" id="KW-1185">Reference proteome</keyword>
<protein>
    <recommendedName>
        <fullName evidence="6">Caveolin</fullName>
    </recommendedName>
</protein>
<evidence type="ECO:0000256" key="5">
    <source>
        <dbReference type="ARBA" id="ARBA00023136"/>
    </source>
</evidence>
<dbReference type="InterPro" id="IPR001612">
    <property type="entry name" value="Caveolin"/>
</dbReference>
<dbReference type="GO" id="GO:0060090">
    <property type="term" value="F:molecular adaptor activity"/>
    <property type="evidence" value="ECO:0007669"/>
    <property type="project" value="TreeGrafter"/>
</dbReference>
<dbReference type="PROSITE" id="PS01210">
    <property type="entry name" value="CAVEOLIN"/>
    <property type="match status" value="1"/>
</dbReference>
<dbReference type="STRING" id="62062.ENSHHUP00000023804"/>
<dbReference type="GO" id="GO:0030154">
    <property type="term" value="P:cell differentiation"/>
    <property type="evidence" value="ECO:0007669"/>
    <property type="project" value="TreeGrafter"/>
</dbReference>
<sequence>MCTMMRKTDPVETKIDLEDSDDEDLDAELYEDHEEPQLLWKAELGDRLDEEEAVSPLVDVSDTKPLLNERDPRGVNKCLKVSFEDVIAEPASVRSGDRVWIWSNALFEVTRVWIYRIVTVLLAVPVSIITGLIFAILSFLHIWFFSPFVHHILIITYWLQSLWSIVLDIGVHPFLTSAARCYDGIRLRLTQE</sequence>
<dbReference type="GeneTree" id="ENSGT00950000183006"/>
<evidence type="ECO:0000256" key="4">
    <source>
        <dbReference type="ARBA" id="ARBA00023034"/>
    </source>
</evidence>
<evidence type="ECO:0000256" key="1">
    <source>
        <dbReference type="ARBA" id="ARBA00004202"/>
    </source>
</evidence>
<comment type="function">
    <text evidence="6">May act as a scaffolding protein within caveolar membranes. Interacts directly with G-protein alpha subunits and can functionally regulate their activity.</text>
</comment>
<organism evidence="8 9">
    <name type="scientific">Hucho hucho</name>
    <name type="common">huchen</name>
    <dbReference type="NCBI Taxonomy" id="62062"/>
    <lineage>
        <taxon>Eukaryota</taxon>
        <taxon>Metazoa</taxon>
        <taxon>Chordata</taxon>
        <taxon>Craniata</taxon>
        <taxon>Vertebrata</taxon>
        <taxon>Euteleostomi</taxon>
        <taxon>Actinopterygii</taxon>
        <taxon>Neopterygii</taxon>
        <taxon>Teleostei</taxon>
        <taxon>Protacanthopterygii</taxon>
        <taxon>Salmoniformes</taxon>
        <taxon>Salmonidae</taxon>
        <taxon>Salmoninae</taxon>
        <taxon>Hucho</taxon>
    </lineage>
</organism>
<proteinExistence type="inferred from homology"/>
<evidence type="ECO:0000313" key="8">
    <source>
        <dbReference type="Ensembl" id="ENSHHUP00000023804.1"/>
    </source>
</evidence>
<dbReference type="InterPro" id="IPR018361">
    <property type="entry name" value="Caveolin_CS"/>
</dbReference>
<dbReference type="GO" id="GO:0051480">
    <property type="term" value="P:regulation of cytosolic calcium ion concentration"/>
    <property type="evidence" value="ECO:0007669"/>
    <property type="project" value="TreeGrafter"/>
</dbReference>
<dbReference type="Pfam" id="PF01146">
    <property type="entry name" value="Caveolin"/>
    <property type="match status" value="1"/>
</dbReference>
<name>A0A4W5LDI1_9TELE</name>
<dbReference type="GO" id="GO:0005901">
    <property type="term" value="C:caveola"/>
    <property type="evidence" value="ECO:0007669"/>
    <property type="project" value="UniProtKB-SubCell"/>
</dbReference>
<reference evidence="8" key="2">
    <citation type="submission" date="2025-08" db="UniProtKB">
        <authorList>
            <consortium name="Ensembl"/>
        </authorList>
    </citation>
    <scope>IDENTIFICATION</scope>
</reference>
<accession>A0A4W5LDI1</accession>